<feature type="domain" description="N-acetyltransferase" evidence="2">
    <location>
        <begin position="31"/>
        <end position="193"/>
    </location>
</feature>
<sequence>MSAGATDGGGPGTPPPLGPLRPRPVLRTDRLDLEPLGPEHLTGTWELLEDVPSRRLTGTTATFTHDQVQRWLAGLDAADDRLDWAVVTRADGRHVGEVVLNDLDAHNRSMSLRIGLVDAATGHGYGPEAIRAVLDHAFEVVLLHRVELEVYAFNPRAQRTYERCGFVVEGRRRDALWWDAEWTDALLMSVLATDRGR</sequence>
<dbReference type="SUPFAM" id="SSF55729">
    <property type="entry name" value="Acyl-CoA N-acyltransferases (Nat)"/>
    <property type="match status" value="1"/>
</dbReference>
<proteinExistence type="predicted"/>
<dbReference type="InterPro" id="IPR016181">
    <property type="entry name" value="Acyl_CoA_acyltransferase"/>
</dbReference>
<name>A0A1I1AMG1_9CELL</name>
<dbReference type="Proteomes" id="UP000199012">
    <property type="component" value="Unassembled WGS sequence"/>
</dbReference>
<feature type="compositionally biased region" description="Pro residues" evidence="1">
    <location>
        <begin position="12"/>
        <end position="22"/>
    </location>
</feature>
<gene>
    <name evidence="3" type="ORF">SAMN05421867_12022</name>
</gene>
<protein>
    <submittedName>
        <fullName evidence="3">Protein N-acetyltransferase, RimJ/RimL family</fullName>
    </submittedName>
</protein>
<dbReference type="InterPro" id="IPR000182">
    <property type="entry name" value="GNAT_dom"/>
</dbReference>
<evidence type="ECO:0000313" key="4">
    <source>
        <dbReference type="Proteomes" id="UP000199012"/>
    </source>
</evidence>
<evidence type="ECO:0000259" key="2">
    <source>
        <dbReference type="PROSITE" id="PS51186"/>
    </source>
</evidence>
<keyword evidence="4" id="KW-1185">Reference proteome</keyword>
<feature type="compositionally biased region" description="Gly residues" evidence="1">
    <location>
        <begin position="1"/>
        <end position="11"/>
    </location>
</feature>
<keyword evidence="3" id="KW-0808">Transferase</keyword>
<dbReference type="GO" id="GO:0008999">
    <property type="term" value="F:protein-N-terminal-alanine acetyltransferase activity"/>
    <property type="evidence" value="ECO:0007669"/>
    <property type="project" value="TreeGrafter"/>
</dbReference>
<dbReference type="PANTHER" id="PTHR43441:SF11">
    <property type="entry name" value="RIBOSOMAL-PROTEIN-SERINE ACETYLTRANSFERASE"/>
    <property type="match status" value="1"/>
</dbReference>
<dbReference type="STRING" id="988821.SAMN05421867_12022"/>
<dbReference type="EMBL" id="FOKA01000020">
    <property type="protein sequence ID" value="SFB39127.1"/>
    <property type="molecule type" value="Genomic_DNA"/>
</dbReference>
<dbReference type="Pfam" id="PF13302">
    <property type="entry name" value="Acetyltransf_3"/>
    <property type="match status" value="1"/>
</dbReference>
<dbReference type="InterPro" id="IPR051908">
    <property type="entry name" value="Ribosomal_N-acetyltransferase"/>
</dbReference>
<evidence type="ECO:0000313" key="3">
    <source>
        <dbReference type="EMBL" id="SFB39127.1"/>
    </source>
</evidence>
<organism evidence="3 4">
    <name type="scientific">Cellulomonas marina</name>
    <dbReference type="NCBI Taxonomy" id="988821"/>
    <lineage>
        <taxon>Bacteria</taxon>
        <taxon>Bacillati</taxon>
        <taxon>Actinomycetota</taxon>
        <taxon>Actinomycetes</taxon>
        <taxon>Micrococcales</taxon>
        <taxon>Cellulomonadaceae</taxon>
        <taxon>Cellulomonas</taxon>
    </lineage>
</organism>
<accession>A0A1I1AMG1</accession>
<feature type="region of interest" description="Disordered" evidence="1">
    <location>
        <begin position="1"/>
        <end position="22"/>
    </location>
</feature>
<dbReference type="PANTHER" id="PTHR43441">
    <property type="entry name" value="RIBOSOMAL-PROTEIN-SERINE ACETYLTRANSFERASE"/>
    <property type="match status" value="1"/>
</dbReference>
<dbReference type="GO" id="GO:0005737">
    <property type="term" value="C:cytoplasm"/>
    <property type="evidence" value="ECO:0007669"/>
    <property type="project" value="TreeGrafter"/>
</dbReference>
<dbReference type="Gene3D" id="3.40.630.30">
    <property type="match status" value="1"/>
</dbReference>
<dbReference type="AlphaFoldDB" id="A0A1I1AMG1"/>
<dbReference type="PROSITE" id="PS51186">
    <property type="entry name" value="GNAT"/>
    <property type="match status" value="1"/>
</dbReference>
<dbReference type="GO" id="GO:1990189">
    <property type="term" value="F:protein N-terminal-serine acetyltransferase activity"/>
    <property type="evidence" value="ECO:0007669"/>
    <property type="project" value="TreeGrafter"/>
</dbReference>
<evidence type="ECO:0000256" key="1">
    <source>
        <dbReference type="SAM" id="MobiDB-lite"/>
    </source>
</evidence>
<reference evidence="3 4" key="1">
    <citation type="submission" date="2016-10" db="EMBL/GenBank/DDBJ databases">
        <authorList>
            <person name="de Groot N.N."/>
        </authorList>
    </citation>
    <scope>NUCLEOTIDE SEQUENCE [LARGE SCALE GENOMIC DNA]</scope>
    <source>
        <strain evidence="3 4">CGMCC 4.6945</strain>
    </source>
</reference>
<dbReference type="RefSeq" id="WP_239079015.1">
    <property type="nucleotide sequence ID" value="NZ_BONM01000033.1"/>
</dbReference>